<keyword evidence="2" id="KW-0762">Sugar transport</keyword>
<dbReference type="AlphaFoldDB" id="A0A6A8MGN7"/>
<dbReference type="InterPro" id="IPR036542">
    <property type="entry name" value="PTS_IIA_lac/cel_sf"/>
</dbReference>
<evidence type="ECO:0000256" key="3">
    <source>
        <dbReference type="ARBA" id="ARBA00022679"/>
    </source>
</evidence>
<evidence type="ECO:0000256" key="6">
    <source>
        <dbReference type="PIRSR" id="PIRSR000699-2"/>
    </source>
</evidence>
<evidence type="ECO:0000313" key="9">
    <source>
        <dbReference type="Proteomes" id="UP000438120"/>
    </source>
</evidence>
<dbReference type="PANTHER" id="PTHR34382:SF7">
    <property type="entry name" value="PTS SYSTEM N,N'-DIACETYLCHITOBIOSE-SPECIFIC EIIA COMPONENT"/>
    <property type="match status" value="1"/>
</dbReference>
<dbReference type="GO" id="GO:0009401">
    <property type="term" value="P:phosphoenolpyruvate-dependent sugar phosphotransferase system"/>
    <property type="evidence" value="ECO:0007669"/>
    <property type="project" value="UniProtKB-KW"/>
</dbReference>
<dbReference type="GO" id="GO:0046872">
    <property type="term" value="F:metal ion binding"/>
    <property type="evidence" value="ECO:0007669"/>
    <property type="project" value="UniProtKB-KW"/>
</dbReference>
<evidence type="ECO:0000256" key="1">
    <source>
        <dbReference type="ARBA" id="ARBA00022448"/>
    </source>
</evidence>
<dbReference type="RefSeq" id="WP_154549499.1">
    <property type="nucleotide sequence ID" value="NZ_JBKZBY010000010.1"/>
</dbReference>
<comment type="cofactor">
    <cofactor evidence="6">
        <name>Mg(2+)</name>
        <dbReference type="ChEBI" id="CHEBI:18420"/>
    </cofactor>
    <text evidence="6">Binds 1 Mg(2+) ion per trimer.</text>
</comment>
<dbReference type="OrthoDB" id="350602at2"/>
<organism evidence="8 9">
    <name type="scientific">Lactobacillus porci</name>
    <dbReference type="NCBI Taxonomy" id="2012477"/>
    <lineage>
        <taxon>Bacteria</taxon>
        <taxon>Bacillati</taxon>
        <taxon>Bacillota</taxon>
        <taxon>Bacilli</taxon>
        <taxon>Lactobacillales</taxon>
        <taxon>Lactobacillaceae</taxon>
        <taxon>Lactobacillus</taxon>
    </lineage>
</organism>
<dbReference type="EMBL" id="VUMX01000043">
    <property type="protein sequence ID" value="MST87892.1"/>
    <property type="molecule type" value="Genomic_DNA"/>
</dbReference>
<dbReference type="PANTHER" id="PTHR34382">
    <property type="entry name" value="PTS SYSTEM N,N'-DIACETYLCHITOBIOSE-SPECIFIC EIIA COMPONENT"/>
    <property type="match status" value="1"/>
</dbReference>
<keyword evidence="1" id="KW-0813">Transport</keyword>
<feature type="active site" description="Tele-phosphohistidine intermediate" evidence="5">
    <location>
        <position position="77"/>
    </location>
</feature>
<feature type="binding site" evidence="6">
    <location>
        <position position="80"/>
    </location>
    <ligand>
        <name>Mg(2+)</name>
        <dbReference type="ChEBI" id="CHEBI:18420"/>
        <note>ligand shared between all trimeric partners</note>
    </ligand>
</feature>
<keyword evidence="6" id="KW-0460">Magnesium</keyword>
<accession>A0A6A8MGN7</accession>
<sequence>MDEKQLAKAMQLISFAGDSKSASIRAMKAAEDGDFAEAEKLLKQAHDSLHQAHNIQTAWMSAEMGGEEVEKSLLLIHSQDHFMAADIMMTVAEKQLNLQKEIQSLREKLQ</sequence>
<dbReference type="InterPro" id="IPR003188">
    <property type="entry name" value="PTS_IIA_lac/cel"/>
</dbReference>
<evidence type="ECO:0000313" key="8">
    <source>
        <dbReference type="EMBL" id="MST87892.1"/>
    </source>
</evidence>
<comment type="caution">
    <text evidence="8">The sequence shown here is derived from an EMBL/GenBank/DDBJ whole genome shotgun (WGS) entry which is preliminary data.</text>
</comment>
<keyword evidence="3" id="KW-0808">Transferase</keyword>
<proteinExistence type="predicted"/>
<gene>
    <name evidence="8" type="ORF">FYJ62_09795</name>
</gene>
<dbReference type="Proteomes" id="UP000438120">
    <property type="component" value="Unassembled WGS sequence"/>
</dbReference>
<dbReference type="PROSITE" id="PS51095">
    <property type="entry name" value="PTS_EIIA_TYPE_3"/>
    <property type="match status" value="1"/>
</dbReference>
<dbReference type="GO" id="GO:0016740">
    <property type="term" value="F:transferase activity"/>
    <property type="evidence" value="ECO:0007669"/>
    <property type="project" value="UniProtKB-KW"/>
</dbReference>
<keyword evidence="9" id="KW-1185">Reference proteome</keyword>
<evidence type="ECO:0000256" key="4">
    <source>
        <dbReference type="ARBA" id="ARBA00022683"/>
    </source>
</evidence>
<feature type="modified residue" description="Phosphohistidine; by HPr" evidence="7">
    <location>
        <position position="77"/>
    </location>
</feature>
<evidence type="ECO:0000256" key="5">
    <source>
        <dbReference type="PIRSR" id="PIRSR000699-1"/>
    </source>
</evidence>
<dbReference type="SUPFAM" id="SSF46973">
    <property type="entry name" value="Enzyme IIa from lactose specific PTS, IIa-lac"/>
    <property type="match status" value="1"/>
</dbReference>
<dbReference type="Gene3D" id="1.20.58.80">
    <property type="entry name" value="Phosphotransferase system, lactose/cellobiose-type IIA subunit"/>
    <property type="match status" value="1"/>
</dbReference>
<dbReference type="PIRSF" id="PIRSF000699">
    <property type="entry name" value="PTS_IILac_III"/>
    <property type="match status" value="1"/>
</dbReference>
<reference evidence="8 9" key="1">
    <citation type="submission" date="2019-08" db="EMBL/GenBank/DDBJ databases">
        <title>In-depth cultivation of the pig gut microbiome towards novel bacterial diversity and tailored functional studies.</title>
        <authorList>
            <person name="Wylensek D."/>
            <person name="Hitch T.C.A."/>
            <person name="Clavel T."/>
        </authorList>
    </citation>
    <scope>NUCLEOTIDE SEQUENCE [LARGE SCALE GENOMIC DNA]</scope>
    <source>
        <strain evidence="8 9">Bifido-178-WT-2B</strain>
    </source>
</reference>
<evidence type="ECO:0000256" key="7">
    <source>
        <dbReference type="PROSITE-ProRule" id="PRU00418"/>
    </source>
</evidence>
<name>A0A6A8MGN7_9LACO</name>
<evidence type="ECO:0000256" key="2">
    <source>
        <dbReference type="ARBA" id="ARBA00022597"/>
    </source>
</evidence>
<dbReference type="Pfam" id="PF02255">
    <property type="entry name" value="PTS_IIA"/>
    <property type="match status" value="1"/>
</dbReference>
<keyword evidence="4" id="KW-0598">Phosphotransferase system</keyword>
<keyword evidence="6" id="KW-0479">Metal-binding</keyword>
<protein>
    <submittedName>
        <fullName evidence="8">PTS lactose/cellobiose transporter subunit IIA</fullName>
    </submittedName>
</protein>